<evidence type="ECO:0000256" key="1">
    <source>
        <dbReference type="SAM" id="MobiDB-lite"/>
    </source>
</evidence>
<reference evidence="2" key="1">
    <citation type="submission" date="2014-12" db="EMBL/GenBank/DDBJ databases">
        <title>Insight into the proteome of Arion vulgaris.</title>
        <authorList>
            <person name="Aradska J."/>
            <person name="Bulat T."/>
            <person name="Smidak R."/>
            <person name="Sarate P."/>
            <person name="Gangsoo J."/>
            <person name="Sialana F."/>
            <person name="Bilban M."/>
            <person name="Lubec G."/>
        </authorList>
    </citation>
    <scope>NUCLEOTIDE SEQUENCE</scope>
    <source>
        <tissue evidence="2">Skin</tissue>
    </source>
</reference>
<feature type="compositionally biased region" description="Polar residues" evidence="1">
    <location>
        <begin position="41"/>
        <end position="52"/>
    </location>
</feature>
<sequence length="52" mass="6448">TRAISHQHVNMHVRRWLSYRYYQEGRQRNLHHTPPSKHRNTFSGNRINMHQL</sequence>
<name>A0A0B7BRF2_9EUPU</name>
<evidence type="ECO:0000313" key="3">
    <source>
        <dbReference type="EMBL" id="CEK94767.1"/>
    </source>
</evidence>
<protein>
    <submittedName>
        <fullName evidence="2">Uncharacterized protein</fullName>
    </submittedName>
</protein>
<accession>A0A0B7BRF2</accession>
<gene>
    <name evidence="2" type="primary">ORF203761</name>
    <name evidence="3" type="synonym">ORF203765</name>
</gene>
<organism evidence="2">
    <name type="scientific">Arion vulgaris</name>
    <dbReference type="NCBI Taxonomy" id="1028688"/>
    <lineage>
        <taxon>Eukaryota</taxon>
        <taxon>Metazoa</taxon>
        <taxon>Spiralia</taxon>
        <taxon>Lophotrochozoa</taxon>
        <taxon>Mollusca</taxon>
        <taxon>Gastropoda</taxon>
        <taxon>Heterobranchia</taxon>
        <taxon>Euthyneura</taxon>
        <taxon>Panpulmonata</taxon>
        <taxon>Eupulmonata</taxon>
        <taxon>Stylommatophora</taxon>
        <taxon>Helicina</taxon>
        <taxon>Arionoidea</taxon>
        <taxon>Arionidae</taxon>
        <taxon>Arion</taxon>
    </lineage>
</organism>
<feature type="compositionally biased region" description="Basic residues" evidence="1">
    <location>
        <begin position="28"/>
        <end position="40"/>
    </location>
</feature>
<dbReference type="AlphaFoldDB" id="A0A0B7BRF2"/>
<proteinExistence type="predicted"/>
<feature type="region of interest" description="Disordered" evidence="1">
    <location>
        <begin position="27"/>
        <end position="52"/>
    </location>
</feature>
<dbReference type="EMBL" id="HACG01047900">
    <property type="protein sequence ID" value="CEK94765.1"/>
    <property type="molecule type" value="Transcribed_RNA"/>
</dbReference>
<evidence type="ECO:0000313" key="2">
    <source>
        <dbReference type="EMBL" id="CEK94765.1"/>
    </source>
</evidence>
<dbReference type="EMBL" id="HACG01047902">
    <property type="protein sequence ID" value="CEK94767.1"/>
    <property type="molecule type" value="Transcribed_RNA"/>
</dbReference>
<feature type="non-terminal residue" evidence="2">
    <location>
        <position position="1"/>
    </location>
</feature>